<evidence type="ECO:0000313" key="2">
    <source>
        <dbReference type="EMBL" id="CAL1399230.1"/>
    </source>
</evidence>
<protein>
    <submittedName>
        <fullName evidence="2">Uncharacterized protein</fullName>
    </submittedName>
</protein>
<accession>A0AAV2FP49</accession>
<dbReference type="Proteomes" id="UP001497516">
    <property type="component" value="Chromosome 7"/>
</dbReference>
<proteinExistence type="predicted"/>
<feature type="region of interest" description="Disordered" evidence="1">
    <location>
        <begin position="76"/>
        <end position="138"/>
    </location>
</feature>
<gene>
    <name evidence="2" type="ORF">LTRI10_LOCUS39421</name>
</gene>
<dbReference type="EMBL" id="OZ034820">
    <property type="protein sequence ID" value="CAL1399230.1"/>
    <property type="molecule type" value="Genomic_DNA"/>
</dbReference>
<keyword evidence="3" id="KW-1185">Reference proteome</keyword>
<evidence type="ECO:0000313" key="3">
    <source>
        <dbReference type="Proteomes" id="UP001497516"/>
    </source>
</evidence>
<reference evidence="2 3" key="1">
    <citation type="submission" date="2024-04" db="EMBL/GenBank/DDBJ databases">
        <authorList>
            <person name="Fracassetti M."/>
        </authorList>
    </citation>
    <scope>NUCLEOTIDE SEQUENCE [LARGE SCALE GENOMIC DNA]</scope>
</reference>
<evidence type="ECO:0000256" key="1">
    <source>
        <dbReference type="SAM" id="MobiDB-lite"/>
    </source>
</evidence>
<organism evidence="2 3">
    <name type="scientific">Linum trigynum</name>
    <dbReference type="NCBI Taxonomy" id="586398"/>
    <lineage>
        <taxon>Eukaryota</taxon>
        <taxon>Viridiplantae</taxon>
        <taxon>Streptophyta</taxon>
        <taxon>Embryophyta</taxon>
        <taxon>Tracheophyta</taxon>
        <taxon>Spermatophyta</taxon>
        <taxon>Magnoliopsida</taxon>
        <taxon>eudicotyledons</taxon>
        <taxon>Gunneridae</taxon>
        <taxon>Pentapetalae</taxon>
        <taxon>rosids</taxon>
        <taxon>fabids</taxon>
        <taxon>Malpighiales</taxon>
        <taxon>Linaceae</taxon>
        <taxon>Linum</taxon>
    </lineage>
</organism>
<feature type="compositionally biased region" description="Polar residues" evidence="1">
    <location>
        <begin position="101"/>
        <end position="110"/>
    </location>
</feature>
<dbReference type="AlphaFoldDB" id="A0AAV2FP49"/>
<sequence length="138" mass="15524">MSTFKSIPFHLESSRSSGIINLSAISYWEIFRVSVIQIGHDKKSKGRKERKGWRRLEDSAAYLQLPVRSSDFTAARSSASTAAALPPPPLPGKSFLWPSRTCPTGVSPSSLIEIDQPPRVKNAEENTKRREENRREEK</sequence>
<name>A0AAV2FP49_9ROSI</name>
<feature type="compositionally biased region" description="Basic and acidic residues" evidence="1">
    <location>
        <begin position="116"/>
        <end position="138"/>
    </location>
</feature>